<organism evidence="8 9">
    <name type="scientific">Litorihabitans aurantiacus</name>
    <dbReference type="NCBI Taxonomy" id="1930061"/>
    <lineage>
        <taxon>Bacteria</taxon>
        <taxon>Bacillati</taxon>
        <taxon>Actinomycetota</taxon>
        <taxon>Actinomycetes</taxon>
        <taxon>Micrococcales</taxon>
        <taxon>Beutenbergiaceae</taxon>
        <taxon>Litorihabitans</taxon>
    </lineage>
</organism>
<dbReference type="PANTHER" id="PTHR24421">
    <property type="entry name" value="NITRATE/NITRITE SENSOR PROTEIN NARX-RELATED"/>
    <property type="match status" value="1"/>
</dbReference>
<evidence type="ECO:0000256" key="4">
    <source>
        <dbReference type="SAM" id="MobiDB-lite"/>
    </source>
</evidence>
<feature type="domain" description="Histidine kinase/HSP90-like ATPase" evidence="6">
    <location>
        <begin position="354"/>
        <end position="438"/>
    </location>
</feature>
<dbReference type="Pfam" id="PF04024">
    <property type="entry name" value="PspC"/>
    <property type="match status" value="1"/>
</dbReference>
<feature type="transmembrane region" description="Helical" evidence="5">
    <location>
        <begin position="218"/>
        <end position="237"/>
    </location>
</feature>
<dbReference type="GO" id="GO:0000160">
    <property type="term" value="P:phosphorelay signal transduction system"/>
    <property type="evidence" value="ECO:0007669"/>
    <property type="project" value="UniProtKB-KW"/>
</dbReference>
<dbReference type="EMBL" id="BSUM01000001">
    <property type="protein sequence ID" value="GMA32214.1"/>
    <property type="molecule type" value="Genomic_DNA"/>
</dbReference>
<evidence type="ECO:0000256" key="5">
    <source>
        <dbReference type="SAM" id="Phobius"/>
    </source>
</evidence>
<keyword evidence="3" id="KW-0902">Two-component regulatory system</keyword>
<evidence type="ECO:0000259" key="6">
    <source>
        <dbReference type="Pfam" id="PF02518"/>
    </source>
</evidence>
<dbReference type="RefSeq" id="WP_284250917.1">
    <property type="nucleotide sequence ID" value="NZ_BSUM01000001.1"/>
</dbReference>
<evidence type="ECO:0000256" key="2">
    <source>
        <dbReference type="ARBA" id="ARBA00022777"/>
    </source>
</evidence>
<evidence type="ECO:0000313" key="9">
    <source>
        <dbReference type="Proteomes" id="UP001157161"/>
    </source>
</evidence>
<dbReference type="GO" id="GO:0016301">
    <property type="term" value="F:kinase activity"/>
    <property type="evidence" value="ECO:0007669"/>
    <property type="project" value="UniProtKB-KW"/>
</dbReference>
<feature type="region of interest" description="Disordered" evidence="4">
    <location>
        <begin position="1"/>
        <end position="20"/>
    </location>
</feature>
<feature type="region of interest" description="Disordered" evidence="4">
    <location>
        <begin position="416"/>
        <end position="446"/>
    </location>
</feature>
<evidence type="ECO:0000259" key="7">
    <source>
        <dbReference type="Pfam" id="PF04024"/>
    </source>
</evidence>
<sequence length="446" mass="46454">MTSSAPPATPGAGRAAAPARPSLLRPTRDRWVAGVGAGMAAHLGLDVRIVRAGLALATLLGGAGVVAYLFWWVTVPSGEPGRPAAPPAWTRLSKPLTNGQTGAGRRGIAVSDVVVALGLLAVAALLLASRVGEGTGPRWVVPVLLLLAGAALAWSELDARRPASAAGPGSAGMSGATSATGRGRVGAARLSGGIAITATGVFLLVGQRAEPMVMVQSALAAIAVLAGVALVLAPWWLRLVRELGDARAERERESERADIAAHLHDSVLQTLALIRTRSSEPEVVRLARAQERDLRSWLYDDRAPAATSFAVQVKEVVAEIEDTRTHADGTAPQIETVVVGDVVPTEGTHAVLAATREALLNAVAHGRPPVSVYLEAADGAVEVFVRDHGDGFDPEEIPSDRFGVRESILGRIRRRGGEAGVRDVPDGGTEVRIHLPRTVRGEGEER</sequence>
<feature type="domain" description="Phage shock protein PspC N-terminal" evidence="7">
    <location>
        <begin position="22"/>
        <end position="77"/>
    </location>
</feature>
<keyword evidence="2 8" id="KW-0418">Kinase</keyword>
<dbReference type="InterPro" id="IPR003594">
    <property type="entry name" value="HATPase_dom"/>
</dbReference>
<dbReference type="InterPro" id="IPR036890">
    <property type="entry name" value="HATPase_C_sf"/>
</dbReference>
<feature type="transmembrane region" description="Helical" evidence="5">
    <location>
        <begin position="108"/>
        <end position="127"/>
    </location>
</feature>
<accession>A0AA38CTK7</accession>
<dbReference type="Pfam" id="PF02518">
    <property type="entry name" value="HATPase_c"/>
    <property type="match status" value="1"/>
</dbReference>
<keyword evidence="5" id="KW-0472">Membrane</keyword>
<name>A0AA38CTK7_9MICO</name>
<evidence type="ECO:0000256" key="3">
    <source>
        <dbReference type="ARBA" id="ARBA00023012"/>
    </source>
</evidence>
<gene>
    <name evidence="8" type="ORF">GCM10025875_22060</name>
</gene>
<evidence type="ECO:0000313" key="8">
    <source>
        <dbReference type="EMBL" id="GMA32214.1"/>
    </source>
</evidence>
<keyword evidence="9" id="KW-1185">Reference proteome</keyword>
<proteinExistence type="predicted"/>
<dbReference type="PANTHER" id="PTHR24421:SF61">
    <property type="entry name" value="OXYGEN SENSOR HISTIDINE KINASE NREB"/>
    <property type="match status" value="1"/>
</dbReference>
<protein>
    <submittedName>
        <fullName evidence="8">Two-component system sensor kinase</fullName>
    </submittedName>
</protein>
<feature type="transmembrane region" description="Helical" evidence="5">
    <location>
        <begin position="187"/>
        <end position="206"/>
    </location>
</feature>
<dbReference type="Gene3D" id="3.30.565.10">
    <property type="entry name" value="Histidine kinase-like ATPase, C-terminal domain"/>
    <property type="match status" value="1"/>
</dbReference>
<reference evidence="8" key="2">
    <citation type="submission" date="2023-02" db="EMBL/GenBank/DDBJ databases">
        <authorList>
            <person name="Sun Q."/>
            <person name="Mori K."/>
        </authorList>
    </citation>
    <scope>NUCLEOTIDE SEQUENCE</scope>
    <source>
        <strain evidence="8">NBRC 112290</strain>
    </source>
</reference>
<reference evidence="8" key="1">
    <citation type="journal article" date="2014" name="Int. J. Syst. Evol. Microbiol.">
        <title>Complete genome sequence of Corynebacterium casei LMG S-19264T (=DSM 44701T), isolated from a smear-ripened cheese.</title>
        <authorList>
            <consortium name="US DOE Joint Genome Institute (JGI-PGF)"/>
            <person name="Walter F."/>
            <person name="Albersmeier A."/>
            <person name="Kalinowski J."/>
            <person name="Ruckert C."/>
        </authorList>
    </citation>
    <scope>NUCLEOTIDE SEQUENCE</scope>
    <source>
        <strain evidence="8">NBRC 112290</strain>
    </source>
</reference>
<keyword evidence="1" id="KW-0808">Transferase</keyword>
<dbReference type="SUPFAM" id="SSF55874">
    <property type="entry name" value="ATPase domain of HSP90 chaperone/DNA topoisomerase II/histidine kinase"/>
    <property type="match status" value="1"/>
</dbReference>
<evidence type="ECO:0000256" key="1">
    <source>
        <dbReference type="ARBA" id="ARBA00022679"/>
    </source>
</evidence>
<comment type="caution">
    <text evidence="8">The sequence shown here is derived from an EMBL/GenBank/DDBJ whole genome shotgun (WGS) entry which is preliminary data.</text>
</comment>
<dbReference type="Proteomes" id="UP001157161">
    <property type="component" value="Unassembled WGS sequence"/>
</dbReference>
<keyword evidence="5" id="KW-0812">Transmembrane</keyword>
<dbReference type="AlphaFoldDB" id="A0AA38CTK7"/>
<keyword evidence="5" id="KW-1133">Transmembrane helix</keyword>
<feature type="transmembrane region" description="Helical" evidence="5">
    <location>
        <begin position="139"/>
        <end position="155"/>
    </location>
</feature>
<feature type="transmembrane region" description="Helical" evidence="5">
    <location>
        <begin position="49"/>
        <end position="73"/>
    </location>
</feature>
<dbReference type="InterPro" id="IPR007168">
    <property type="entry name" value="Phageshock_PspC_N"/>
</dbReference>
<dbReference type="InterPro" id="IPR050482">
    <property type="entry name" value="Sensor_HK_TwoCompSys"/>
</dbReference>